<dbReference type="Gene3D" id="3.40.50.300">
    <property type="entry name" value="P-loop containing nucleotide triphosphate hydrolases"/>
    <property type="match status" value="1"/>
</dbReference>
<dbReference type="GO" id="GO:0003678">
    <property type="term" value="F:DNA helicase activity"/>
    <property type="evidence" value="ECO:0007669"/>
    <property type="project" value="InterPro"/>
</dbReference>
<feature type="domain" description="SF4 helicase" evidence="1">
    <location>
        <begin position="170"/>
        <end position="402"/>
    </location>
</feature>
<reference evidence="2" key="2">
    <citation type="journal article" date="2017" name="Nat. Commun.">
        <title>Single-virus genomics reveals hidden cosmopolitan and abundant viruses.</title>
        <authorList>
            <person name="Martinez-Hernandez F."/>
            <person name="Fornas O."/>
            <person name="Lluesma Gomez M."/>
            <person name="Bolduc B."/>
            <person name="de la Cruz Pena M.J."/>
            <person name="Martinez J.M."/>
            <person name="Anton J."/>
            <person name="Gasol J.M."/>
            <person name="Rosselli R."/>
            <person name="Rodriguez-Valera F."/>
            <person name="Sullivan M.B."/>
            <person name="Acinas S.G."/>
            <person name="Martinez-Garcia M."/>
        </authorList>
    </citation>
    <scope>NUCLEOTIDE SEQUENCE</scope>
</reference>
<reference evidence="2" key="1">
    <citation type="submission" date="2016-10" db="EMBL/GenBank/DDBJ databases">
        <authorList>
            <person name="Varghese N."/>
        </authorList>
    </citation>
    <scope>NUCLEOTIDE SEQUENCE</scope>
</reference>
<keyword evidence="2" id="KW-0378">Hydrolase</keyword>
<keyword evidence="2" id="KW-0547">Nucleotide-binding</keyword>
<evidence type="ECO:0000259" key="1">
    <source>
        <dbReference type="Pfam" id="PF03796"/>
    </source>
</evidence>
<dbReference type="EMBL" id="KY052823">
    <property type="protein sequence ID" value="ASF00240.1"/>
    <property type="molecule type" value="Genomic_DNA"/>
</dbReference>
<dbReference type="PANTHER" id="PTHR30153:SF2">
    <property type="entry name" value="REPLICATIVE DNA HELICASE"/>
    <property type="match status" value="1"/>
</dbReference>
<dbReference type="PANTHER" id="PTHR30153">
    <property type="entry name" value="REPLICATIVE DNA HELICASE DNAB"/>
    <property type="match status" value="1"/>
</dbReference>
<sequence length="404" mass="45774">MIEKQMIRLMLNKKFYTQYKGILSPTVFAGDISSLYDTIQKAHEKYEEDIKVDELYSLHTAIFNPALTRAAKEKFSELVEDIKEVQEPNKEIAKDIMRILSDRDLAQRIAVEATEIFNGKEANFAEITGMIDKRKIIVDEDKAPAVTNNINEVLDLLGMTTKWKFNIPMLRDNVGGIGGGNLMISFARPETGKTAFWISLCSGPEGFAQQGAKIHAFINEEPAIRTQMRAISCFTGMTREEIIQEKNMAQRVWSEIKDNISMFDTVDWSMEDIDAHCEKHRPDIIVIDQLDKVNVTGTYARTDEKLRQIYTSAREIAKRRDCAVIAMSQASADAHNRNSISFDQMENSKTGKAAEADLIIGIGRNSNSDTENKIRTLCISKNKINGYHGEPVCTIRREISRYEV</sequence>
<protein>
    <submittedName>
        <fullName evidence="2">Putative replicative DNA helicase</fullName>
    </submittedName>
</protein>
<proteinExistence type="predicted"/>
<accession>A0A218MLS8</accession>
<dbReference type="InterPro" id="IPR007694">
    <property type="entry name" value="DNA_helicase_DnaB-like_C"/>
</dbReference>
<name>A0A218MLS8_9VIRU</name>
<keyword evidence="2" id="KW-0347">Helicase</keyword>
<dbReference type="GO" id="GO:0006260">
    <property type="term" value="P:DNA replication"/>
    <property type="evidence" value="ECO:0007669"/>
    <property type="project" value="InterPro"/>
</dbReference>
<dbReference type="Pfam" id="PF03796">
    <property type="entry name" value="DnaB_C"/>
    <property type="match status" value="1"/>
</dbReference>
<keyword evidence="2" id="KW-0067">ATP-binding</keyword>
<dbReference type="InterPro" id="IPR027417">
    <property type="entry name" value="P-loop_NTPase"/>
</dbReference>
<dbReference type="SUPFAM" id="SSF52540">
    <property type="entry name" value="P-loop containing nucleoside triphosphate hydrolases"/>
    <property type="match status" value="1"/>
</dbReference>
<organism evidence="2">
    <name type="scientific">uncultured virus</name>
    <dbReference type="NCBI Taxonomy" id="340016"/>
    <lineage>
        <taxon>Viruses</taxon>
        <taxon>environmental samples</taxon>
    </lineage>
</organism>
<evidence type="ECO:0000313" key="2">
    <source>
        <dbReference type="EMBL" id="ASF00240.1"/>
    </source>
</evidence>
<dbReference type="GO" id="GO:0005524">
    <property type="term" value="F:ATP binding"/>
    <property type="evidence" value="ECO:0007669"/>
    <property type="project" value="InterPro"/>
</dbReference>